<keyword evidence="3" id="KW-1185">Reference proteome</keyword>
<evidence type="ECO:0000313" key="2">
    <source>
        <dbReference type="EMBL" id="SCU92842.1"/>
    </source>
</evidence>
<gene>
    <name evidence="2" type="ORF">LAME_0F01728G</name>
</gene>
<dbReference type="AlphaFoldDB" id="A0A1G4JQ05"/>
<evidence type="ECO:0000259" key="1">
    <source>
        <dbReference type="Pfam" id="PF19259"/>
    </source>
</evidence>
<dbReference type="InterPro" id="IPR045358">
    <property type="entry name" value="Ty3_capsid"/>
</dbReference>
<evidence type="ECO:0000313" key="3">
    <source>
        <dbReference type="Proteomes" id="UP000191144"/>
    </source>
</evidence>
<dbReference type="EMBL" id="LT598477">
    <property type="protein sequence ID" value="SCU92842.1"/>
    <property type="molecule type" value="Genomic_DNA"/>
</dbReference>
<organism evidence="2 3">
    <name type="scientific">Lachancea meyersii CBS 8951</name>
    <dbReference type="NCBI Taxonomy" id="1266667"/>
    <lineage>
        <taxon>Eukaryota</taxon>
        <taxon>Fungi</taxon>
        <taxon>Dikarya</taxon>
        <taxon>Ascomycota</taxon>
        <taxon>Saccharomycotina</taxon>
        <taxon>Saccharomycetes</taxon>
        <taxon>Saccharomycetales</taxon>
        <taxon>Saccharomycetaceae</taxon>
        <taxon>Lachancea</taxon>
    </lineage>
</organism>
<proteinExistence type="predicted"/>
<sequence length="157" mass="18233">MRLDFQLGDVTDDKVKLSFLACNLEGRALSWLLDYAKKARTSQNSKLDYDRVIADFRSYFRIFLNSFHVYEERVSLRQTGSLTAYSEKFKKWKFILDEDMEISEMASVHQYVVGLKPKIKKLVREQEPKTLSEAIIHARAASALETGDRTTKSSKKR</sequence>
<reference evidence="3" key="1">
    <citation type="submission" date="2016-03" db="EMBL/GenBank/DDBJ databases">
        <authorList>
            <person name="Devillers Hugo."/>
        </authorList>
    </citation>
    <scope>NUCLEOTIDE SEQUENCE [LARGE SCALE GENOMIC DNA]</scope>
</reference>
<feature type="domain" description="Ty3 transposon capsid-like protein" evidence="1">
    <location>
        <begin position="1"/>
        <end position="145"/>
    </location>
</feature>
<name>A0A1G4JQ05_9SACH</name>
<accession>A0A1G4JQ05</accession>
<dbReference type="Pfam" id="PF19259">
    <property type="entry name" value="Ty3_capsid"/>
    <property type="match status" value="1"/>
</dbReference>
<protein>
    <submittedName>
        <fullName evidence="2">LAME_0F01728g1_1</fullName>
    </submittedName>
</protein>
<dbReference type="Proteomes" id="UP000191144">
    <property type="component" value="Chromosome F"/>
</dbReference>